<feature type="domain" description="EamA" evidence="7">
    <location>
        <begin position="6"/>
        <end position="166"/>
    </location>
</feature>
<dbReference type="InterPro" id="IPR037185">
    <property type="entry name" value="EmrE-like"/>
</dbReference>
<dbReference type="OrthoDB" id="634990at2759"/>
<dbReference type="InterPro" id="IPR000620">
    <property type="entry name" value="EamA_dom"/>
</dbReference>
<feature type="transmembrane region" description="Helical" evidence="6">
    <location>
        <begin position="118"/>
        <end position="138"/>
    </location>
</feature>
<reference evidence="8" key="1">
    <citation type="journal article" date="2022" name="Cell">
        <title>Repeat-based holocentromeres influence genome architecture and karyotype evolution.</title>
        <authorList>
            <person name="Hofstatter P.G."/>
            <person name="Thangavel G."/>
            <person name="Lux T."/>
            <person name="Neumann P."/>
            <person name="Vondrak T."/>
            <person name="Novak P."/>
            <person name="Zhang M."/>
            <person name="Costa L."/>
            <person name="Castellani M."/>
            <person name="Scott A."/>
            <person name="Toegelov H."/>
            <person name="Fuchs J."/>
            <person name="Mata-Sucre Y."/>
            <person name="Dias Y."/>
            <person name="Vanzela A.L.L."/>
            <person name="Huettel B."/>
            <person name="Almeida C.C.S."/>
            <person name="Simkova H."/>
            <person name="Souza G."/>
            <person name="Pedrosa-Harand A."/>
            <person name="Macas J."/>
            <person name="Mayer K.F.X."/>
            <person name="Houben A."/>
            <person name="Marques A."/>
        </authorList>
    </citation>
    <scope>NUCLEOTIDE SEQUENCE</scope>
    <source>
        <strain evidence="8">RhyBre1mFocal</strain>
    </source>
</reference>
<comment type="caution">
    <text evidence="8">The sequence shown here is derived from an EMBL/GenBank/DDBJ whole genome shotgun (WGS) entry which is preliminary data.</text>
</comment>
<keyword evidence="5 6" id="KW-0472">Membrane</keyword>
<dbReference type="GO" id="GO:0022857">
    <property type="term" value="F:transmembrane transporter activity"/>
    <property type="evidence" value="ECO:0007669"/>
    <property type="project" value="InterPro"/>
</dbReference>
<organism evidence="8 9">
    <name type="scientific">Rhynchospora breviuscula</name>
    <dbReference type="NCBI Taxonomy" id="2022672"/>
    <lineage>
        <taxon>Eukaryota</taxon>
        <taxon>Viridiplantae</taxon>
        <taxon>Streptophyta</taxon>
        <taxon>Embryophyta</taxon>
        <taxon>Tracheophyta</taxon>
        <taxon>Spermatophyta</taxon>
        <taxon>Magnoliopsida</taxon>
        <taxon>Liliopsida</taxon>
        <taxon>Poales</taxon>
        <taxon>Cyperaceae</taxon>
        <taxon>Cyperoideae</taxon>
        <taxon>Rhynchosporeae</taxon>
        <taxon>Rhynchospora</taxon>
    </lineage>
</organism>
<feature type="transmembrane region" description="Helical" evidence="6">
    <location>
        <begin position="232"/>
        <end position="253"/>
    </location>
</feature>
<dbReference type="Proteomes" id="UP001151287">
    <property type="component" value="Unassembled WGS sequence"/>
</dbReference>
<evidence type="ECO:0000256" key="5">
    <source>
        <dbReference type="ARBA" id="ARBA00023136"/>
    </source>
</evidence>
<evidence type="ECO:0000256" key="6">
    <source>
        <dbReference type="RuleBase" id="RU363077"/>
    </source>
</evidence>
<feature type="transmembrane region" description="Helical" evidence="6">
    <location>
        <begin position="323"/>
        <end position="342"/>
    </location>
</feature>
<evidence type="ECO:0000256" key="4">
    <source>
        <dbReference type="ARBA" id="ARBA00022989"/>
    </source>
</evidence>
<evidence type="ECO:0000256" key="1">
    <source>
        <dbReference type="ARBA" id="ARBA00004141"/>
    </source>
</evidence>
<evidence type="ECO:0000256" key="3">
    <source>
        <dbReference type="ARBA" id="ARBA00022692"/>
    </source>
</evidence>
<dbReference type="SUPFAM" id="SSF103481">
    <property type="entry name" value="Multidrug resistance efflux transporter EmrE"/>
    <property type="match status" value="2"/>
</dbReference>
<dbReference type="Pfam" id="PF00892">
    <property type="entry name" value="EamA"/>
    <property type="match status" value="2"/>
</dbReference>
<dbReference type="PANTHER" id="PTHR31218">
    <property type="entry name" value="WAT1-RELATED PROTEIN"/>
    <property type="match status" value="1"/>
</dbReference>
<feature type="transmembrane region" description="Helical" evidence="6">
    <location>
        <begin position="200"/>
        <end position="220"/>
    </location>
</feature>
<feature type="transmembrane region" description="Helical" evidence="6">
    <location>
        <begin position="93"/>
        <end position="112"/>
    </location>
</feature>
<feature type="transmembrane region" description="Helical" evidence="6">
    <location>
        <begin position="268"/>
        <end position="289"/>
    </location>
</feature>
<keyword evidence="9" id="KW-1185">Reference proteome</keyword>
<feature type="domain" description="EamA" evidence="7">
    <location>
        <begin position="203"/>
        <end position="340"/>
    </location>
</feature>
<dbReference type="GO" id="GO:0016020">
    <property type="term" value="C:membrane"/>
    <property type="evidence" value="ECO:0007669"/>
    <property type="project" value="UniProtKB-SubCell"/>
</dbReference>
<comment type="subcellular location">
    <subcellularLocation>
        <location evidence="1 6">Membrane</location>
        <topology evidence="1 6">Multi-pass membrane protein</topology>
    </subcellularLocation>
</comment>
<evidence type="ECO:0000313" key="8">
    <source>
        <dbReference type="EMBL" id="KAJ1687747.1"/>
    </source>
</evidence>
<feature type="transmembrane region" description="Helical" evidence="6">
    <location>
        <begin position="36"/>
        <end position="57"/>
    </location>
</feature>
<evidence type="ECO:0000313" key="9">
    <source>
        <dbReference type="Proteomes" id="UP001151287"/>
    </source>
</evidence>
<evidence type="ECO:0000256" key="2">
    <source>
        <dbReference type="ARBA" id="ARBA00007635"/>
    </source>
</evidence>
<feature type="transmembrane region" description="Helical" evidence="6">
    <location>
        <begin position="150"/>
        <end position="170"/>
    </location>
</feature>
<accession>A0A9Q0HIM7</accession>
<protein>
    <recommendedName>
        <fullName evidence="6">WAT1-related protein</fullName>
    </recommendedName>
</protein>
<keyword evidence="3 6" id="KW-0812">Transmembrane</keyword>
<dbReference type="EMBL" id="JAMQYH010000005">
    <property type="protein sequence ID" value="KAJ1687747.1"/>
    <property type="molecule type" value="Genomic_DNA"/>
</dbReference>
<feature type="transmembrane region" description="Helical" evidence="6">
    <location>
        <begin position="7"/>
        <end position="24"/>
    </location>
</feature>
<comment type="similarity">
    <text evidence="2 6">Belongs to the drug/metabolite transporter (DMT) superfamily. Plant drug/metabolite exporter (P-DME) (TC 2.A.7.4) family.</text>
</comment>
<keyword evidence="4 6" id="KW-1133">Transmembrane helix</keyword>
<gene>
    <name evidence="8" type="ORF">LUZ63_019137</name>
</gene>
<sequence length="383" mass="42661">MEDKTAYIVVLIIQFIYGGNYILGKDALNGGMPTTIFAFYRLFFGTLFFVPVALVFGRKKTCAVNNKTLKTAHPKQYTLKNAPKLSWKIAAKIFFLALFGATFILNIFSIGVKYSSSTVTSAISNAIPVVTFALAVLLRMESVTLKKLTGIAKILGVLLCLAGVIVLAFYEGPSLKSVNHHRPFLHGSNKKQGPQSKMEWIVGIFILVFFTIAWSLWLILQSPILKEYPSKLLFSTMCTAFGAVQSFFVALIVERDFNKWKLQFDDTLVAVLYSGMIVSGVAFYMQVWCVEKKGPVFFAIWQPLSLLITLACSSFFLGEIVKLGSVLGGLLMVGGLYSVLWGKQRDIIEEKQSTEMEIKCQELPVVKNDTNHDHAIIVPDFIK</sequence>
<dbReference type="InterPro" id="IPR030184">
    <property type="entry name" value="WAT1-related"/>
</dbReference>
<dbReference type="AlphaFoldDB" id="A0A9Q0HIM7"/>
<evidence type="ECO:0000259" key="7">
    <source>
        <dbReference type="Pfam" id="PF00892"/>
    </source>
</evidence>
<proteinExistence type="inferred from homology"/>
<name>A0A9Q0HIM7_9POAL</name>
<feature type="transmembrane region" description="Helical" evidence="6">
    <location>
        <begin position="296"/>
        <end position="317"/>
    </location>
</feature>